<evidence type="ECO:0000313" key="3">
    <source>
        <dbReference type="Proteomes" id="UP001150569"/>
    </source>
</evidence>
<name>A0A9W8AJP4_9FUNG</name>
<comment type="caution">
    <text evidence="2">The sequence shown here is derived from an EMBL/GenBank/DDBJ whole genome shotgun (WGS) entry which is preliminary data.</text>
</comment>
<dbReference type="Proteomes" id="UP001150569">
    <property type="component" value="Unassembled WGS sequence"/>
</dbReference>
<protein>
    <submittedName>
        <fullName evidence="2">RNA-binding protein eif1ad</fullName>
    </submittedName>
</protein>
<organism evidence="2 3">
    <name type="scientific">Tieghemiomyces parasiticus</name>
    <dbReference type="NCBI Taxonomy" id="78921"/>
    <lineage>
        <taxon>Eukaryota</taxon>
        <taxon>Fungi</taxon>
        <taxon>Fungi incertae sedis</taxon>
        <taxon>Zoopagomycota</taxon>
        <taxon>Kickxellomycotina</taxon>
        <taxon>Dimargaritomycetes</taxon>
        <taxon>Dimargaritales</taxon>
        <taxon>Dimargaritaceae</taxon>
        <taxon>Tieghemiomyces</taxon>
    </lineage>
</organism>
<sequence length="184" mass="20153">MGRNKRATVEVLDALPEPTEPTECVARILGTQGQNIHRVQLPRSVAARIAGTAAPATVTDTDPDHDGLFEETLCILPSRFRNTVFIKRGSYIIGNFAGLGEGKVGGEVRHILYPKQIKHLKERGLWPAEMDQPIISEVVATEEPSTAADNQANSSEVDDDDDLFQNSNRRHFADESESDSDSDA</sequence>
<dbReference type="InterPro" id="IPR039294">
    <property type="entry name" value="EIF1AD"/>
</dbReference>
<reference evidence="2" key="1">
    <citation type="submission" date="2022-07" db="EMBL/GenBank/DDBJ databases">
        <title>Phylogenomic reconstructions and comparative analyses of Kickxellomycotina fungi.</title>
        <authorList>
            <person name="Reynolds N.K."/>
            <person name="Stajich J.E."/>
            <person name="Barry K."/>
            <person name="Grigoriev I.V."/>
            <person name="Crous P."/>
            <person name="Smith M.E."/>
        </authorList>
    </citation>
    <scope>NUCLEOTIDE SEQUENCE</scope>
    <source>
        <strain evidence="2">RSA 861</strain>
    </source>
</reference>
<dbReference type="InterPro" id="IPR012340">
    <property type="entry name" value="NA-bd_OB-fold"/>
</dbReference>
<proteinExistence type="predicted"/>
<dbReference type="GO" id="GO:0005634">
    <property type="term" value="C:nucleus"/>
    <property type="evidence" value="ECO:0007669"/>
    <property type="project" value="TreeGrafter"/>
</dbReference>
<gene>
    <name evidence="2" type="primary">EIF1AD</name>
    <name evidence="2" type="ORF">IWQ60_002038</name>
</gene>
<feature type="compositionally biased region" description="Polar residues" evidence="1">
    <location>
        <begin position="143"/>
        <end position="155"/>
    </location>
</feature>
<dbReference type="EMBL" id="JANBPT010000072">
    <property type="protein sequence ID" value="KAJ1928470.1"/>
    <property type="molecule type" value="Genomic_DNA"/>
</dbReference>
<feature type="region of interest" description="Disordered" evidence="1">
    <location>
        <begin position="141"/>
        <end position="184"/>
    </location>
</feature>
<dbReference type="AlphaFoldDB" id="A0A9W8AJP4"/>
<dbReference type="SUPFAM" id="SSF50249">
    <property type="entry name" value="Nucleic acid-binding proteins"/>
    <property type="match status" value="1"/>
</dbReference>
<evidence type="ECO:0000313" key="2">
    <source>
        <dbReference type="EMBL" id="KAJ1928470.1"/>
    </source>
</evidence>
<dbReference type="PANTHER" id="PTHR21641">
    <property type="entry name" value="TRANSLATION INITIATION FACTOR-RELATED"/>
    <property type="match status" value="1"/>
</dbReference>
<evidence type="ECO:0000256" key="1">
    <source>
        <dbReference type="SAM" id="MobiDB-lite"/>
    </source>
</evidence>
<feature type="compositionally biased region" description="Acidic residues" evidence="1">
    <location>
        <begin position="175"/>
        <end position="184"/>
    </location>
</feature>
<dbReference type="PANTHER" id="PTHR21641:SF0">
    <property type="entry name" value="RNA-BINDING PROTEIN EIF1AD-RELATED"/>
    <property type="match status" value="1"/>
</dbReference>
<keyword evidence="3" id="KW-1185">Reference proteome</keyword>
<dbReference type="OrthoDB" id="1738325at2759"/>
<dbReference type="Gene3D" id="2.40.50.140">
    <property type="entry name" value="Nucleic acid-binding proteins"/>
    <property type="match status" value="1"/>
</dbReference>
<accession>A0A9W8AJP4</accession>